<dbReference type="InterPro" id="IPR041223">
    <property type="entry name" value="ApeA_NTD"/>
</dbReference>
<keyword evidence="3" id="KW-1185">Reference proteome</keyword>
<comment type="caution">
    <text evidence="2">The sequence shown here is derived from an EMBL/GenBank/DDBJ whole genome shotgun (WGS) entry which is preliminary data.</text>
</comment>
<dbReference type="AlphaFoldDB" id="F7PSC3"/>
<dbReference type="Proteomes" id="UP000005707">
    <property type="component" value="Unassembled WGS sequence"/>
</dbReference>
<dbReference type="Pfam" id="PF18862">
    <property type="entry name" value="ApeA_NTD1"/>
    <property type="match status" value="1"/>
</dbReference>
<evidence type="ECO:0000313" key="3">
    <source>
        <dbReference type="Proteomes" id="UP000005707"/>
    </source>
</evidence>
<dbReference type="InParanoid" id="F7PSC3"/>
<feature type="domain" description="ApeA N-terminal" evidence="1">
    <location>
        <begin position="12"/>
        <end position="285"/>
    </location>
</feature>
<sequence>MLDNTQYFISLYINNNPINYNGKILEDHNTLRLEMTRICDSYPKEEQEAFRYVKLDKLTCQGFNGKKYLFCNLLIVNTKTYFSQDNKSVISHYFTFTDLIENPSDNYLYSHVNFTFTKIEQLFERTTFNTQFPTDVNNNELILSLKVPQDKEIKISKNKTIIFSTHFNGLVSSDHLFDVSIKQEKQIQLKYNDLKSIEEIYDDIDKIKLYFEFLLNTRIKIKDINFLDTVKYNQTNLMLSKYYFEIINENTKIKNRFRGSIDELGNSMVLWFSLIEKFHESINIWKKTIYNQTIDERDLFLWNCQAFETLCQKDENIYNEALKHTKAKNTRLQYPNLSDYMKAIEKVIDFSINNGEKYYKDVVKVRDKFTHNNPKKIVSEEQIKQSFDLIKYFYTSLIASKLGNMKIARSVMLN</sequence>
<dbReference type="EMBL" id="AFNU02000018">
    <property type="protein sequence ID" value="ERJ11040.1"/>
    <property type="molecule type" value="Genomic_DNA"/>
</dbReference>
<reference evidence="2 3" key="2">
    <citation type="journal article" date="2013" name="PLoS ONE">
        <title>INDIGO - INtegrated Data Warehouse of MIcrobial GenOmes with Examples from the Red Sea Extremophiles.</title>
        <authorList>
            <person name="Alam I."/>
            <person name="Antunes A."/>
            <person name="Kamau A.A."/>
            <person name="Ba Alawi W."/>
            <person name="Kalkatawi M."/>
            <person name="Stingl U."/>
            <person name="Bajic V.B."/>
        </authorList>
    </citation>
    <scope>NUCLEOTIDE SEQUENCE [LARGE SCALE GENOMIC DNA]</scope>
    <source>
        <strain evidence="2 3">SSD-17B</strain>
    </source>
</reference>
<gene>
    <name evidence="2" type="ORF">HLPCO_002931</name>
</gene>
<proteinExistence type="predicted"/>
<reference evidence="2 3" key="1">
    <citation type="journal article" date="2011" name="J. Bacteriol.">
        <title>Genome sequence of Haloplasma contractile, an unusual contractile bacterium from a deep-sea anoxic brine lake.</title>
        <authorList>
            <person name="Antunes A."/>
            <person name="Alam I."/>
            <person name="El Dorry H."/>
            <person name="Siam R."/>
            <person name="Robertson A."/>
            <person name="Bajic V.B."/>
            <person name="Stingl U."/>
        </authorList>
    </citation>
    <scope>NUCLEOTIDE SEQUENCE [LARGE SCALE GENOMIC DNA]</scope>
    <source>
        <strain evidence="2 3">SSD-17B</strain>
    </source>
</reference>
<dbReference type="RefSeq" id="WP_008824732.1">
    <property type="nucleotide sequence ID" value="NZ_AFNU02000018.1"/>
</dbReference>
<name>F7PSC3_9MOLU</name>
<evidence type="ECO:0000259" key="1">
    <source>
        <dbReference type="Pfam" id="PF18862"/>
    </source>
</evidence>
<accession>F7PSC3</accession>
<protein>
    <recommendedName>
        <fullName evidence="1">ApeA N-terminal domain-containing protein</fullName>
    </recommendedName>
</protein>
<dbReference type="STRING" id="1033810.HLPCO_002931"/>
<organism evidence="2 3">
    <name type="scientific">Haloplasma contractile SSD-17B</name>
    <dbReference type="NCBI Taxonomy" id="1033810"/>
    <lineage>
        <taxon>Bacteria</taxon>
        <taxon>Bacillati</taxon>
        <taxon>Mycoplasmatota</taxon>
        <taxon>Mollicutes</taxon>
        <taxon>Haloplasmatales</taxon>
        <taxon>Haloplasmataceae</taxon>
        <taxon>Haloplasma</taxon>
    </lineage>
</organism>
<evidence type="ECO:0000313" key="2">
    <source>
        <dbReference type="EMBL" id="ERJ11040.1"/>
    </source>
</evidence>